<protein>
    <submittedName>
        <fullName evidence="1">Uncharacterized protein</fullName>
    </submittedName>
</protein>
<reference evidence="1" key="1">
    <citation type="submission" date="2018-02" db="EMBL/GenBank/DDBJ databases">
        <title>Rhizophora mucronata_Transcriptome.</title>
        <authorList>
            <person name="Meera S.P."/>
            <person name="Sreeshan A."/>
            <person name="Augustine A."/>
        </authorList>
    </citation>
    <scope>NUCLEOTIDE SEQUENCE</scope>
    <source>
        <tissue evidence="1">Leaf</tissue>
    </source>
</reference>
<sequence>MHCHLKKFSICNNHNRFPFFLAFSKLRVKRNLSNSRSFN</sequence>
<organism evidence="1">
    <name type="scientific">Rhizophora mucronata</name>
    <name type="common">Asiatic mangrove</name>
    <dbReference type="NCBI Taxonomy" id="61149"/>
    <lineage>
        <taxon>Eukaryota</taxon>
        <taxon>Viridiplantae</taxon>
        <taxon>Streptophyta</taxon>
        <taxon>Embryophyta</taxon>
        <taxon>Tracheophyta</taxon>
        <taxon>Spermatophyta</taxon>
        <taxon>Magnoliopsida</taxon>
        <taxon>eudicotyledons</taxon>
        <taxon>Gunneridae</taxon>
        <taxon>Pentapetalae</taxon>
        <taxon>rosids</taxon>
        <taxon>fabids</taxon>
        <taxon>Malpighiales</taxon>
        <taxon>Rhizophoraceae</taxon>
        <taxon>Rhizophora</taxon>
    </lineage>
</organism>
<dbReference type="AlphaFoldDB" id="A0A2P2PET7"/>
<evidence type="ECO:0000313" key="1">
    <source>
        <dbReference type="EMBL" id="MBX53179.1"/>
    </source>
</evidence>
<name>A0A2P2PET7_RHIMU</name>
<accession>A0A2P2PET7</accession>
<proteinExistence type="predicted"/>
<dbReference type="EMBL" id="GGEC01072695">
    <property type="protein sequence ID" value="MBX53179.1"/>
    <property type="molecule type" value="Transcribed_RNA"/>
</dbReference>